<dbReference type="SUPFAM" id="SSF50891">
    <property type="entry name" value="Cyclophilin-like"/>
    <property type="match status" value="1"/>
</dbReference>
<sequence>MQAPNNFQSSFTAHYLSEYAVTLEFGEEISEDLLQKISRFNTAIHQYPFSGFQTTVPGYATISVFFDPVLVIRSGLPGQDCFTKVADYLTGLQQRAIDQDVKSGSLVTIPVCYGNIYGPDLDEVARVNQLTALQVIELHSSAVYKVFMIGFVPGFAYLGGMNSALANPRKLSPRPAIAPGSVGIAGKQTGVYPLQTPGGWQIIGQTPLKMFAATRAQPSLLSAGDEVVFKPISASEFKQYNTRA</sequence>
<dbReference type="AlphaFoldDB" id="A0A917N4G7"/>
<name>A0A917N4G7_9SPHI</name>
<dbReference type="EMBL" id="BMDO01000010">
    <property type="protein sequence ID" value="GGI52102.1"/>
    <property type="molecule type" value="Genomic_DNA"/>
</dbReference>
<keyword evidence="3" id="KW-0067">ATP-binding</keyword>
<dbReference type="Gene3D" id="3.30.1360.40">
    <property type="match status" value="1"/>
</dbReference>
<dbReference type="RefSeq" id="WP_188418213.1">
    <property type="nucleotide sequence ID" value="NZ_BMDO01000010.1"/>
</dbReference>
<evidence type="ECO:0000256" key="2">
    <source>
        <dbReference type="ARBA" id="ARBA00022801"/>
    </source>
</evidence>
<dbReference type="PANTHER" id="PTHR34698">
    <property type="entry name" value="5-OXOPROLINASE SUBUNIT B"/>
    <property type="match status" value="1"/>
</dbReference>
<evidence type="ECO:0000313" key="5">
    <source>
        <dbReference type="EMBL" id="GGI52102.1"/>
    </source>
</evidence>
<dbReference type="Pfam" id="PF02682">
    <property type="entry name" value="CT_C_D"/>
    <property type="match status" value="1"/>
</dbReference>
<proteinExistence type="predicted"/>
<protein>
    <submittedName>
        <fullName evidence="5">Kinase A inhibitor</fullName>
    </submittedName>
</protein>
<organism evidence="5 6">
    <name type="scientific">Mucilaginibacter galii</name>
    <dbReference type="NCBI Taxonomy" id="2005073"/>
    <lineage>
        <taxon>Bacteria</taxon>
        <taxon>Pseudomonadati</taxon>
        <taxon>Bacteroidota</taxon>
        <taxon>Sphingobacteriia</taxon>
        <taxon>Sphingobacteriales</taxon>
        <taxon>Sphingobacteriaceae</taxon>
        <taxon>Mucilaginibacter</taxon>
    </lineage>
</organism>
<dbReference type="SMART" id="SM00796">
    <property type="entry name" value="AHS1"/>
    <property type="match status" value="1"/>
</dbReference>
<comment type="caution">
    <text evidence="5">The sequence shown here is derived from an EMBL/GenBank/DDBJ whole genome shotgun (WGS) entry which is preliminary data.</text>
</comment>
<dbReference type="InterPro" id="IPR010016">
    <property type="entry name" value="PxpB"/>
</dbReference>
<dbReference type="InterPro" id="IPR029000">
    <property type="entry name" value="Cyclophilin-like_dom_sf"/>
</dbReference>
<evidence type="ECO:0000256" key="3">
    <source>
        <dbReference type="ARBA" id="ARBA00022840"/>
    </source>
</evidence>
<evidence type="ECO:0000256" key="1">
    <source>
        <dbReference type="ARBA" id="ARBA00022741"/>
    </source>
</evidence>
<gene>
    <name evidence="5" type="primary">kipI</name>
    <name evidence="5" type="ORF">GCM10011425_33140</name>
</gene>
<evidence type="ECO:0000313" key="6">
    <source>
        <dbReference type="Proteomes" id="UP000662074"/>
    </source>
</evidence>
<dbReference type="Gene3D" id="2.40.100.10">
    <property type="entry name" value="Cyclophilin-like"/>
    <property type="match status" value="1"/>
</dbReference>
<keyword evidence="2" id="KW-0378">Hydrolase</keyword>
<accession>A0A917N4G7</accession>
<keyword evidence="6" id="KW-1185">Reference proteome</keyword>
<dbReference type="PANTHER" id="PTHR34698:SF2">
    <property type="entry name" value="5-OXOPROLINASE SUBUNIT B"/>
    <property type="match status" value="1"/>
</dbReference>
<dbReference type="InterPro" id="IPR003833">
    <property type="entry name" value="CT_C_D"/>
</dbReference>
<dbReference type="Proteomes" id="UP000662074">
    <property type="component" value="Unassembled WGS sequence"/>
</dbReference>
<feature type="domain" description="Carboxyltransferase" evidence="4">
    <location>
        <begin position="11"/>
        <end position="221"/>
    </location>
</feature>
<dbReference type="GO" id="GO:0005524">
    <property type="term" value="F:ATP binding"/>
    <property type="evidence" value="ECO:0007669"/>
    <property type="project" value="UniProtKB-KW"/>
</dbReference>
<keyword evidence="1" id="KW-0547">Nucleotide-binding</keyword>
<dbReference type="GO" id="GO:0016787">
    <property type="term" value="F:hydrolase activity"/>
    <property type="evidence" value="ECO:0007669"/>
    <property type="project" value="UniProtKB-KW"/>
</dbReference>
<evidence type="ECO:0000259" key="4">
    <source>
        <dbReference type="SMART" id="SM00796"/>
    </source>
</evidence>
<dbReference type="SUPFAM" id="SSF160467">
    <property type="entry name" value="PH0987 N-terminal domain-like"/>
    <property type="match status" value="1"/>
</dbReference>
<reference evidence="5" key="1">
    <citation type="journal article" date="2014" name="Int. J. Syst. Evol. Microbiol.">
        <title>Complete genome sequence of Corynebacterium casei LMG S-19264T (=DSM 44701T), isolated from a smear-ripened cheese.</title>
        <authorList>
            <consortium name="US DOE Joint Genome Institute (JGI-PGF)"/>
            <person name="Walter F."/>
            <person name="Albersmeier A."/>
            <person name="Kalinowski J."/>
            <person name="Ruckert C."/>
        </authorList>
    </citation>
    <scope>NUCLEOTIDE SEQUENCE</scope>
    <source>
        <strain evidence="5">CCM 8711</strain>
    </source>
</reference>
<reference evidence="5" key="2">
    <citation type="submission" date="2020-09" db="EMBL/GenBank/DDBJ databases">
        <authorList>
            <person name="Sun Q."/>
            <person name="Sedlacek I."/>
        </authorList>
    </citation>
    <scope>NUCLEOTIDE SEQUENCE</scope>
    <source>
        <strain evidence="5">CCM 8711</strain>
    </source>
</reference>
<dbReference type="NCBIfam" id="TIGR00370">
    <property type="entry name" value="5-oxoprolinase subunit PxpB"/>
    <property type="match status" value="1"/>
</dbReference>